<dbReference type="GeneID" id="20358833"/>
<proteinExistence type="predicted"/>
<gene>
    <name evidence="1" type="ORF">FPSE_00213</name>
</gene>
<dbReference type="KEGG" id="fpu:FPSE_00213"/>
<dbReference type="AlphaFoldDB" id="K3VWK4"/>
<dbReference type="RefSeq" id="XP_009251608.1">
    <property type="nucleotide sequence ID" value="XM_009253333.1"/>
</dbReference>
<dbReference type="OrthoDB" id="10042665at2759"/>
<dbReference type="HOGENOM" id="CLU_2320502_0_0_1"/>
<organism evidence="1 2">
    <name type="scientific">Fusarium pseudograminearum (strain CS3096)</name>
    <name type="common">Wheat and barley crown-rot fungus</name>
    <dbReference type="NCBI Taxonomy" id="1028729"/>
    <lineage>
        <taxon>Eukaryota</taxon>
        <taxon>Fungi</taxon>
        <taxon>Dikarya</taxon>
        <taxon>Ascomycota</taxon>
        <taxon>Pezizomycotina</taxon>
        <taxon>Sordariomycetes</taxon>
        <taxon>Hypocreomycetidae</taxon>
        <taxon>Hypocreales</taxon>
        <taxon>Nectriaceae</taxon>
        <taxon>Fusarium</taxon>
    </lineage>
</organism>
<dbReference type="Proteomes" id="UP000007978">
    <property type="component" value="Chromosome 1"/>
</dbReference>
<evidence type="ECO:0000313" key="1">
    <source>
        <dbReference type="EMBL" id="EKJ79528.1"/>
    </source>
</evidence>
<name>K3VWK4_FUSPC</name>
<protein>
    <submittedName>
        <fullName evidence="1">Uncharacterized protein</fullName>
    </submittedName>
</protein>
<dbReference type="EMBL" id="AFNW01000006">
    <property type="protein sequence ID" value="EKJ79528.1"/>
    <property type="molecule type" value="Genomic_DNA"/>
</dbReference>
<reference evidence="1 2" key="1">
    <citation type="journal article" date="2012" name="PLoS Pathog.">
        <title>Comparative pathogenomics reveals horizontally acquired novel virulence genes in fungi infecting cereal hosts.</title>
        <authorList>
            <person name="Gardiner D.M."/>
            <person name="McDonald M.C."/>
            <person name="Covarelli L."/>
            <person name="Solomon P.S."/>
            <person name="Rusu A.G."/>
            <person name="Marshall M."/>
            <person name="Kazan K."/>
            <person name="Chakraborty S."/>
            <person name="McDonald B.A."/>
            <person name="Manners J.M."/>
        </authorList>
    </citation>
    <scope>NUCLEOTIDE SEQUENCE [LARGE SCALE GENOMIC DNA]</scope>
    <source>
        <strain evidence="1 2">CS3096</strain>
    </source>
</reference>
<evidence type="ECO:0000313" key="2">
    <source>
        <dbReference type="Proteomes" id="UP000007978"/>
    </source>
</evidence>
<accession>K3VWK4</accession>
<sequence>MTLSGKNWIFYGLVIDHIGTKFGYSEITQCIEHYEGSKPLKELHITAFDHLPEDKKLSKREILISRGRKFVGIHGKRHLWFKDAPGKSSGYISNALILV</sequence>
<comment type="caution">
    <text evidence="1">The sequence shown here is derived from an EMBL/GenBank/DDBJ whole genome shotgun (WGS) entry which is preliminary data.</text>
</comment>
<keyword evidence="2" id="KW-1185">Reference proteome</keyword>